<organism evidence="2 3">
    <name type="scientific">Candidatus Nitrospira nitrosa</name>
    <dbReference type="NCBI Taxonomy" id="1742972"/>
    <lineage>
        <taxon>Bacteria</taxon>
        <taxon>Pseudomonadati</taxon>
        <taxon>Nitrospirota</taxon>
        <taxon>Nitrospiria</taxon>
        <taxon>Nitrospirales</taxon>
        <taxon>Nitrospiraceae</taxon>
        <taxon>Nitrospira</taxon>
    </lineage>
</organism>
<dbReference type="Pfam" id="PF13579">
    <property type="entry name" value="Glyco_trans_4_4"/>
    <property type="match status" value="1"/>
</dbReference>
<dbReference type="EMBL" id="CZQA01000008">
    <property type="protein sequence ID" value="CUS34896.1"/>
    <property type="molecule type" value="Genomic_DNA"/>
</dbReference>
<name>A0A0S4LE19_9BACT</name>
<dbReference type="Proteomes" id="UP000199032">
    <property type="component" value="Unassembled WGS sequence"/>
</dbReference>
<dbReference type="PANTHER" id="PTHR12526:SF638">
    <property type="entry name" value="SPORE COAT PROTEIN SA"/>
    <property type="match status" value="1"/>
</dbReference>
<dbReference type="Gene3D" id="3.40.50.2000">
    <property type="entry name" value="Glycogen Phosphorylase B"/>
    <property type="match status" value="2"/>
</dbReference>
<dbReference type="GO" id="GO:0016757">
    <property type="term" value="F:glycosyltransferase activity"/>
    <property type="evidence" value="ECO:0007669"/>
    <property type="project" value="TreeGrafter"/>
</dbReference>
<dbReference type="STRING" id="1742972.COMA1_20011"/>
<protein>
    <recommendedName>
        <fullName evidence="1">Glycosyltransferase subfamily 4-like N-terminal domain-containing protein</fullName>
    </recommendedName>
</protein>
<feature type="domain" description="Glycosyltransferase subfamily 4-like N-terminal" evidence="1">
    <location>
        <begin position="120"/>
        <end position="265"/>
    </location>
</feature>
<sequence>MPFPFPCWLPHAPLFLIFMDFKSLVMIAYYFPPEGNAAVYRPLRFLKALVGQGWRATVISSEPYKYERHDPTLLSQVPPLTPIIRVKGRDPWRAMQSWREVRLVSKLASSSVEESRKLVAGHHASWRTRLREGVRLLEACVYRPDLAMPWIGPTTREAIAACQRNRPDVIWATIGPLSSGVVAYRASIATGIPYVLDFRDPWGLGYYPEERKRPGWAKRIDDQFISSMFKQAQAVVFLFESIAESYLQAFPGALDKTKIHIIPNGFEGEVEAFTHVPSERCIVLYAGMLSSYRYDTLLEGLVQLRHKDRGSAARLKLRFVGEGLRELSERVERLGLRNVVEILPPTSSAEVRRLQQEAHALLILGRYPQRTGHELVAGAKLFGYLQAGRPIIGVVPHDETRRILNQVGSVLIADADAPEEVATVFEQLLDAWSSRTLERFVPNRAACQGYSSSQQISNLIAALSGTSPERVLNVEPSTLPQVGSRRL</sequence>
<gene>
    <name evidence="2" type="ORF">COMA1_20011</name>
</gene>
<keyword evidence="3" id="KW-1185">Reference proteome</keyword>
<evidence type="ECO:0000313" key="2">
    <source>
        <dbReference type="EMBL" id="CUS34896.1"/>
    </source>
</evidence>
<evidence type="ECO:0000259" key="1">
    <source>
        <dbReference type="Pfam" id="PF13579"/>
    </source>
</evidence>
<dbReference type="PANTHER" id="PTHR12526">
    <property type="entry name" value="GLYCOSYLTRANSFERASE"/>
    <property type="match status" value="1"/>
</dbReference>
<dbReference type="AlphaFoldDB" id="A0A0S4LE19"/>
<reference evidence="2 3" key="1">
    <citation type="submission" date="2015-10" db="EMBL/GenBank/DDBJ databases">
        <authorList>
            <person name="Gilbert D.G."/>
        </authorList>
    </citation>
    <scope>NUCLEOTIDE SEQUENCE [LARGE SCALE GENOMIC DNA]</scope>
    <source>
        <strain evidence="2">COMA1</strain>
    </source>
</reference>
<dbReference type="InterPro" id="IPR028098">
    <property type="entry name" value="Glyco_trans_4-like_N"/>
</dbReference>
<dbReference type="SUPFAM" id="SSF53756">
    <property type="entry name" value="UDP-Glycosyltransferase/glycogen phosphorylase"/>
    <property type="match status" value="1"/>
</dbReference>
<accession>A0A0S4LE19</accession>
<proteinExistence type="predicted"/>
<evidence type="ECO:0000313" key="3">
    <source>
        <dbReference type="Proteomes" id="UP000199032"/>
    </source>
</evidence>